<dbReference type="EMBL" id="JALLAZ020000275">
    <property type="protein sequence ID" value="KAL3798933.1"/>
    <property type="molecule type" value="Genomic_DNA"/>
</dbReference>
<proteinExistence type="predicted"/>
<organism evidence="4 5">
    <name type="scientific">Stephanodiscus triporus</name>
    <dbReference type="NCBI Taxonomy" id="2934178"/>
    <lineage>
        <taxon>Eukaryota</taxon>
        <taxon>Sar</taxon>
        <taxon>Stramenopiles</taxon>
        <taxon>Ochrophyta</taxon>
        <taxon>Bacillariophyta</taxon>
        <taxon>Coscinodiscophyceae</taxon>
        <taxon>Thalassiosirophycidae</taxon>
        <taxon>Stephanodiscales</taxon>
        <taxon>Stephanodiscaceae</taxon>
        <taxon>Stephanodiscus</taxon>
    </lineage>
</organism>
<feature type="domain" description="FAD-binding" evidence="3">
    <location>
        <begin position="3"/>
        <end position="71"/>
    </location>
</feature>
<dbReference type="InterPro" id="IPR002938">
    <property type="entry name" value="FAD-bd"/>
</dbReference>
<comment type="cofactor">
    <cofactor evidence="1">
        <name>FAD</name>
        <dbReference type="ChEBI" id="CHEBI:57692"/>
    </cofactor>
</comment>
<keyword evidence="1" id="KW-0813">Transport</keyword>
<evidence type="ECO:0000256" key="2">
    <source>
        <dbReference type="SAM" id="MobiDB-lite"/>
    </source>
</evidence>
<dbReference type="Pfam" id="PF01494">
    <property type="entry name" value="FAD_binding_3"/>
    <property type="match status" value="1"/>
</dbReference>
<keyword evidence="1" id="KW-0411">Iron-sulfur</keyword>
<dbReference type="PANTHER" id="PTHR10617">
    <property type="entry name" value="ELECTRON TRANSFER FLAVOPROTEIN-UBIQUINONE OXIDOREDUCTASE"/>
    <property type="match status" value="1"/>
</dbReference>
<keyword evidence="1" id="KW-0560">Oxidoreductase</keyword>
<protein>
    <recommendedName>
        <fullName evidence="1">Electron transfer flavoprotein-ubiquinone oxidoreductase</fullName>
        <shortName evidence="1">ETF-QO</shortName>
        <ecNumber evidence="1">1.5.5.1</ecNumber>
    </recommendedName>
</protein>
<keyword evidence="1" id="KW-0479">Metal-binding</keyword>
<dbReference type="Gene3D" id="3.50.50.60">
    <property type="entry name" value="FAD/NAD(P)-binding domain"/>
    <property type="match status" value="1"/>
</dbReference>
<evidence type="ECO:0000256" key="1">
    <source>
        <dbReference type="RuleBase" id="RU366068"/>
    </source>
</evidence>
<comment type="cofactor">
    <cofactor evidence="1">
        <name>[4Fe-4S] cluster</name>
        <dbReference type="ChEBI" id="CHEBI:49883"/>
    </cofactor>
    <text evidence="1">Binds 1 [4Fe-4S] cluster.</text>
</comment>
<dbReference type="PANTHER" id="PTHR10617:SF107">
    <property type="entry name" value="ELECTRON TRANSFER FLAVOPROTEIN-UBIQUINONE OXIDOREDUCTASE, MITOCHONDRIAL"/>
    <property type="match status" value="1"/>
</dbReference>
<evidence type="ECO:0000313" key="5">
    <source>
        <dbReference type="Proteomes" id="UP001530315"/>
    </source>
</evidence>
<dbReference type="Proteomes" id="UP001530315">
    <property type="component" value="Unassembled WGS sequence"/>
</dbReference>
<keyword evidence="1" id="KW-0408">Iron</keyword>
<reference evidence="4 5" key="1">
    <citation type="submission" date="2024-10" db="EMBL/GenBank/DDBJ databases">
        <title>Updated reference genomes for cyclostephanoid diatoms.</title>
        <authorList>
            <person name="Roberts W.R."/>
            <person name="Alverson A.J."/>
        </authorList>
    </citation>
    <scope>NUCLEOTIDE SEQUENCE [LARGE SCALE GENOMIC DNA]</scope>
    <source>
        <strain evidence="4 5">AJA276-08</strain>
    </source>
</reference>
<comment type="caution">
    <text evidence="4">The sequence shown here is derived from an EMBL/GenBank/DDBJ whole genome shotgun (WGS) entry which is preliminary data.</text>
</comment>
<name>A0ABD3QEX2_9STRA</name>
<keyword evidence="1" id="KW-0249">Electron transport</keyword>
<dbReference type="GO" id="GO:0046872">
    <property type="term" value="F:metal ion binding"/>
    <property type="evidence" value="ECO:0007669"/>
    <property type="project" value="UniProtKB-KW"/>
</dbReference>
<keyword evidence="1" id="KW-0830">Ubiquinone</keyword>
<dbReference type="GO" id="GO:0004174">
    <property type="term" value="F:electron-transferring-flavoprotein dehydrogenase activity"/>
    <property type="evidence" value="ECO:0007669"/>
    <property type="project" value="UniProtKB-UniRule"/>
</dbReference>
<accession>A0ABD3QEX2</accession>
<gene>
    <name evidence="4" type="ORF">ACHAW5_001660</name>
</gene>
<keyword evidence="1" id="KW-0274">FAD</keyword>
<comment type="function">
    <text evidence="1">Accepts electrons from ETF and reduces ubiquinone.</text>
</comment>
<keyword evidence="5" id="KW-1185">Reference proteome</keyword>
<dbReference type="InterPro" id="IPR036188">
    <property type="entry name" value="FAD/NAD-bd_sf"/>
</dbReference>
<sequence>MHYDVVVVGGGPAGLSASIRLKQLSSRVGIDLSVCVLKKGSEVGSHVLSGNVFDPRALERLLSHGVGESGGGDDDEKSRRGGSSSYSWREALLESRNRAGAIACLTSCSRGSCTMTATTSSA</sequence>
<comment type="catalytic activity">
    <reaction evidence="1">
        <text>a ubiquinone + reduced [electron-transfer flavoprotein] = a ubiquinol + oxidized [electron-transfer flavoprotein] + H(+)</text>
        <dbReference type="Rhea" id="RHEA:24052"/>
        <dbReference type="Rhea" id="RHEA-COMP:9565"/>
        <dbReference type="Rhea" id="RHEA-COMP:9566"/>
        <dbReference type="Rhea" id="RHEA-COMP:10685"/>
        <dbReference type="Rhea" id="RHEA-COMP:10686"/>
        <dbReference type="ChEBI" id="CHEBI:15378"/>
        <dbReference type="ChEBI" id="CHEBI:16389"/>
        <dbReference type="ChEBI" id="CHEBI:17976"/>
        <dbReference type="ChEBI" id="CHEBI:57692"/>
        <dbReference type="ChEBI" id="CHEBI:58307"/>
        <dbReference type="EC" id="1.5.5.1"/>
    </reaction>
</comment>
<dbReference type="GO" id="GO:0051539">
    <property type="term" value="F:4 iron, 4 sulfur cluster binding"/>
    <property type="evidence" value="ECO:0007669"/>
    <property type="project" value="UniProtKB-UniRule"/>
</dbReference>
<evidence type="ECO:0000259" key="3">
    <source>
        <dbReference type="Pfam" id="PF01494"/>
    </source>
</evidence>
<evidence type="ECO:0000313" key="4">
    <source>
        <dbReference type="EMBL" id="KAL3798933.1"/>
    </source>
</evidence>
<dbReference type="SUPFAM" id="SSF51905">
    <property type="entry name" value="FAD/NAD(P)-binding domain"/>
    <property type="match status" value="1"/>
</dbReference>
<feature type="region of interest" description="Disordered" evidence="2">
    <location>
        <begin position="64"/>
        <end position="83"/>
    </location>
</feature>
<keyword evidence="1" id="KW-0285">Flavoprotein</keyword>
<dbReference type="InterPro" id="IPR040156">
    <property type="entry name" value="ETF-QO"/>
</dbReference>
<dbReference type="AlphaFoldDB" id="A0ABD3QEX2"/>
<dbReference type="EC" id="1.5.5.1" evidence="1"/>